<name>A0A4R2PBQ5_RHOSA</name>
<keyword evidence="4 5" id="KW-0620">Polyamine biosynthesis</keyword>
<evidence type="ECO:0000256" key="2">
    <source>
        <dbReference type="ARBA" id="ARBA00022679"/>
    </source>
</evidence>
<evidence type="ECO:0000256" key="3">
    <source>
        <dbReference type="ARBA" id="ARBA00023066"/>
    </source>
</evidence>
<dbReference type="EMBL" id="SLXO01000009">
    <property type="protein sequence ID" value="TCP32563.1"/>
    <property type="molecule type" value="Genomic_DNA"/>
</dbReference>
<feature type="binding site" evidence="5">
    <location>
        <position position="105"/>
    </location>
    <ligand>
        <name>S-methyl-5'-thioadenosine</name>
        <dbReference type="ChEBI" id="CHEBI:17509"/>
    </ligand>
</feature>
<feature type="binding site" evidence="5">
    <location>
        <begin position="155"/>
        <end position="158"/>
    </location>
    <ligand>
        <name>spermidine</name>
        <dbReference type="ChEBI" id="CHEBI:57834"/>
    </ligand>
</feature>
<dbReference type="UniPathway" id="UPA00248">
    <property type="reaction ID" value="UER00314"/>
</dbReference>
<evidence type="ECO:0000313" key="9">
    <source>
        <dbReference type="Proteomes" id="UP000295399"/>
    </source>
</evidence>
<dbReference type="HAMAP" id="MF_00198">
    <property type="entry name" value="Spermidine_synth"/>
    <property type="match status" value="1"/>
</dbReference>
<dbReference type="PANTHER" id="PTHR11558">
    <property type="entry name" value="SPERMIDINE/SPERMINE SYNTHASE"/>
    <property type="match status" value="1"/>
</dbReference>
<dbReference type="InterPro" id="IPR001045">
    <property type="entry name" value="Spermi_synthase"/>
</dbReference>
<organism evidence="8 9">
    <name type="scientific">Rhodothalassium salexigens DSM 2132</name>
    <dbReference type="NCBI Taxonomy" id="1188247"/>
    <lineage>
        <taxon>Bacteria</taxon>
        <taxon>Pseudomonadati</taxon>
        <taxon>Pseudomonadota</taxon>
        <taxon>Alphaproteobacteria</taxon>
        <taxon>Rhodothalassiales</taxon>
        <taxon>Rhodothalassiaceae</taxon>
        <taxon>Rhodothalassium</taxon>
    </lineage>
</organism>
<dbReference type="RefSeq" id="WP_132709049.1">
    <property type="nucleotide sequence ID" value="NZ_JACIGF010000009.1"/>
</dbReference>
<keyword evidence="3 5" id="KW-0745">Spermidine biosynthesis</keyword>
<dbReference type="InParanoid" id="A0A4R2PBQ5"/>
<dbReference type="CDD" id="cd02440">
    <property type="entry name" value="AdoMet_MTases"/>
    <property type="match status" value="1"/>
</dbReference>
<dbReference type="PROSITE" id="PS51006">
    <property type="entry name" value="PABS_2"/>
    <property type="match status" value="1"/>
</dbReference>
<sequence>MSDRFHETVDRYWGQFFEISRTVHREQSAFQHIQVLENRLWGRVLVLDGVVQTTEADEHRYHEALVHVPLTSLATPRRVLIIGGGDGGTLREVLKHPVERVVMVEIDGAVIDACRTHMPALSAGAFDDQRVDLIVGDGIAHVAHSDETFDAILVDSTDPGDGAHSEAPGGVLFTDAFYADAARRLSADGILAAQHAVPFLDGPVHRAKAQRLARAFALSGRYEVPVPTYTGGPLGLGWGSAATDPGAVPAATLASRLAARGLAGALRFYSPARHHALFALSADDGIDPPARD</sequence>
<accession>A0A4R2PBQ5</accession>
<dbReference type="NCBIfam" id="NF002010">
    <property type="entry name" value="PRK00811.1"/>
    <property type="match status" value="1"/>
</dbReference>
<dbReference type="Pfam" id="PF17284">
    <property type="entry name" value="Spermine_synt_N"/>
    <property type="match status" value="1"/>
</dbReference>
<evidence type="ECO:0000256" key="5">
    <source>
        <dbReference type="HAMAP-Rule" id="MF_00198"/>
    </source>
</evidence>
<dbReference type="PANTHER" id="PTHR11558:SF11">
    <property type="entry name" value="SPERMIDINE SYNTHASE"/>
    <property type="match status" value="1"/>
</dbReference>
<comment type="function">
    <text evidence="5">Catalyzes the irreversible transfer of a propylamine group from the amino donor S-adenosylmethioninamine (decarboxy-AdoMet) to putrescine (1,4-diaminobutane) to yield spermidine.</text>
</comment>
<feature type="binding site" evidence="5">
    <location>
        <position position="86"/>
    </location>
    <ligand>
        <name>spermidine</name>
        <dbReference type="ChEBI" id="CHEBI:57834"/>
    </ligand>
</feature>
<dbReference type="Gene3D" id="2.30.140.10">
    <property type="entry name" value="Spermidine synthase, tetramerisation domain"/>
    <property type="match status" value="1"/>
</dbReference>
<dbReference type="GO" id="GO:0004766">
    <property type="term" value="F:spermidine synthase activity"/>
    <property type="evidence" value="ECO:0007669"/>
    <property type="project" value="UniProtKB-UniRule"/>
</dbReference>
<comment type="caution">
    <text evidence="8">The sequence shown here is derived from an EMBL/GenBank/DDBJ whole genome shotgun (WGS) entry which is preliminary data.</text>
</comment>
<dbReference type="InterPro" id="IPR035246">
    <property type="entry name" value="Spermidine_synt_N"/>
</dbReference>
<reference evidence="8 9" key="1">
    <citation type="submission" date="2019-03" db="EMBL/GenBank/DDBJ databases">
        <title>Genomic Encyclopedia of Type Strains, Phase IV (KMG-IV): sequencing the most valuable type-strain genomes for metagenomic binning, comparative biology and taxonomic classification.</title>
        <authorList>
            <person name="Goeker M."/>
        </authorList>
    </citation>
    <scope>NUCLEOTIDE SEQUENCE [LARGE SCALE GENOMIC DNA]</scope>
    <source>
        <strain evidence="8 9">DSM 2132</strain>
    </source>
</reference>
<dbReference type="OrthoDB" id="9793120at2"/>
<evidence type="ECO:0000259" key="7">
    <source>
        <dbReference type="PROSITE" id="PS51006"/>
    </source>
</evidence>
<feature type="binding site" evidence="5">
    <location>
        <position position="31"/>
    </location>
    <ligand>
        <name>S-methyl-5'-thioadenosine</name>
        <dbReference type="ChEBI" id="CHEBI:17509"/>
    </ligand>
</feature>
<comment type="pathway">
    <text evidence="5">Amine and polyamine biosynthesis; spermidine biosynthesis; spermidine from putrescine: step 1/1.</text>
</comment>
<dbReference type="AlphaFoldDB" id="A0A4R2PBQ5"/>
<dbReference type="Pfam" id="PF01564">
    <property type="entry name" value="Spermine_synth"/>
    <property type="match status" value="1"/>
</dbReference>
<comment type="subunit">
    <text evidence="5">Homodimer or homotetramer.</text>
</comment>
<protein>
    <recommendedName>
        <fullName evidence="5">Polyamine aminopropyltransferase</fullName>
    </recommendedName>
    <alternativeName>
        <fullName evidence="5">Putrescine aminopropyltransferase</fullName>
        <shortName evidence="5">PAPT</shortName>
    </alternativeName>
    <alternativeName>
        <fullName evidence="5">Spermidine synthase</fullName>
        <shortName evidence="5">SPDS</shortName>
        <shortName evidence="5">SPDSY</shortName>
        <ecNumber evidence="5">2.5.1.16</ecNumber>
    </alternativeName>
</protein>
<feature type="binding site" evidence="5">
    <location>
        <position position="62"/>
    </location>
    <ligand>
        <name>spermidine</name>
        <dbReference type="ChEBI" id="CHEBI:57834"/>
    </ligand>
</feature>
<dbReference type="Gene3D" id="3.40.50.150">
    <property type="entry name" value="Vaccinia Virus protein VP39"/>
    <property type="match status" value="1"/>
</dbReference>
<proteinExistence type="inferred from homology"/>
<dbReference type="InterPro" id="IPR030373">
    <property type="entry name" value="PABS_CS"/>
</dbReference>
<dbReference type="InterPro" id="IPR029063">
    <property type="entry name" value="SAM-dependent_MTases_sf"/>
</dbReference>
<dbReference type="EC" id="2.5.1.16" evidence="5"/>
<evidence type="ECO:0000313" key="8">
    <source>
        <dbReference type="EMBL" id="TCP32563.1"/>
    </source>
</evidence>
<feature type="binding site" evidence="5">
    <location>
        <begin position="137"/>
        <end position="138"/>
    </location>
    <ligand>
        <name>S-methyl-5'-thioadenosine</name>
        <dbReference type="ChEBI" id="CHEBI:17509"/>
    </ligand>
</feature>
<dbReference type="InterPro" id="IPR037163">
    <property type="entry name" value="Spermidine_synt_N_sf"/>
</dbReference>
<comment type="similarity">
    <text evidence="1 5">Belongs to the spermidine/spermine synthase family.</text>
</comment>
<gene>
    <name evidence="5" type="primary">speE</name>
    <name evidence="8" type="ORF">EV659_10955</name>
</gene>
<dbReference type="PROSITE" id="PS01330">
    <property type="entry name" value="PABS_1"/>
    <property type="match status" value="1"/>
</dbReference>
<dbReference type="FunCoup" id="A0A4R2PBQ5">
    <property type="interactions" value="443"/>
</dbReference>
<evidence type="ECO:0000256" key="6">
    <source>
        <dbReference type="PROSITE-ProRule" id="PRU00354"/>
    </source>
</evidence>
<feature type="binding site" evidence="5">
    <location>
        <position position="168"/>
    </location>
    <ligand>
        <name>S-methyl-5'-thioadenosine</name>
        <dbReference type="ChEBI" id="CHEBI:17509"/>
    </ligand>
</feature>
<comment type="catalytic activity">
    <reaction evidence="5">
        <text>S-adenosyl 3-(methylsulfanyl)propylamine + putrescine = S-methyl-5'-thioadenosine + spermidine + H(+)</text>
        <dbReference type="Rhea" id="RHEA:12721"/>
        <dbReference type="ChEBI" id="CHEBI:15378"/>
        <dbReference type="ChEBI" id="CHEBI:17509"/>
        <dbReference type="ChEBI" id="CHEBI:57443"/>
        <dbReference type="ChEBI" id="CHEBI:57834"/>
        <dbReference type="ChEBI" id="CHEBI:326268"/>
        <dbReference type="EC" id="2.5.1.16"/>
    </reaction>
</comment>
<dbReference type="Proteomes" id="UP000295399">
    <property type="component" value="Unassembled WGS sequence"/>
</dbReference>
<dbReference type="SUPFAM" id="SSF53335">
    <property type="entry name" value="S-adenosyl-L-methionine-dependent methyltransferases"/>
    <property type="match status" value="1"/>
</dbReference>
<feature type="domain" description="PABS" evidence="7">
    <location>
        <begin position="1"/>
        <end position="241"/>
    </location>
</feature>
<feature type="active site" description="Proton acceptor" evidence="5 6">
    <location>
        <position position="155"/>
    </location>
</feature>
<dbReference type="GO" id="GO:0008295">
    <property type="term" value="P:spermidine biosynthetic process"/>
    <property type="evidence" value="ECO:0007669"/>
    <property type="project" value="UniProtKB-UniRule"/>
</dbReference>
<dbReference type="InterPro" id="IPR030374">
    <property type="entry name" value="PABS"/>
</dbReference>
<keyword evidence="2 5" id="KW-0808">Transferase</keyword>
<evidence type="ECO:0000256" key="1">
    <source>
        <dbReference type="ARBA" id="ARBA00007867"/>
    </source>
</evidence>
<evidence type="ECO:0000256" key="4">
    <source>
        <dbReference type="ARBA" id="ARBA00023115"/>
    </source>
</evidence>
<keyword evidence="9" id="KW-1185">Reference proteome</keyword>